<keyword evidence="2" id="KW-0645">Protease</keyword>
<protein>
    <submittedName>
        <fullName evidence="2">Carboxypeptidase regulatory-like domain-containing protein</fullName>
    </submittedName>
</protein>
<evidence type="ECO:0000313" key="3">
    <source>
        <dbReference type="Proteomes" id="UP000633219"/>
    </source>
</evidence>
<keyword evidence="2" id="KW-0121">Carboxypeptidase</keyword>
<keyword evidence="2" id="KW-0378">Hydrolase</keyword>
<feature type="chain" id="PRO_5037809633" evidence="1">
    <location>
        <begin position="24"/>
        <end position="238"/>
    </location>
</feature>
<comment type="caution">
    <text evidence="2">The sequence shown here is derived from an EMBL/GenBank/DDBJ whole genome shotgun (WGS) entry which is preliminary data.</text>
</comment>
<name>A0A937CNK9_9HYPH</name>
<evidence type="ECO:0000313" key="2">
    <source>
        <dbReference type="EMBL" id="MBL0373866.1"/>
    </source>
</evidence>
<evidence type="ECO:0000256" key="1">
    <source>
        <dbReference type="SAM" id="SignalP"/>
    </source>
</evidence>
<keyword evidence="1" id="KW-0732">Signal</keyword>
<reference evidence="2" key="1">
    <citation type="submission" date="2021-01" db="EMBL/GenBank/DDBJ databases">
        <title>Rhizobium sp. strain KVB221 16S ribosomal RNA gene Genome sequencing and assembly.</title>
        <authorList>
            <person name="Kang M."/>
        </authorList>
    </citation>
    <scope>NUCLEOTIDE SEQUENCE</scope>
    <source>
        <strain evidence="2">KVB221</strain>
    </source>
</reference>
<accession>A0A937CNK9</accession>
<sequence>MTLLPRLICTLMVSIFTATAAMAGSVSGQAIDETGNPVAGVHVEVVYQTWRADQIMGYGESIKAEAVTGSDGRYSIDTGSLPPGEYAAHAYQPITNGGEQANIDLVPDNNATFIGQGDAIRNFKAGIVESSDELPYGNVGIFVLNNAISDFTDLSTAEMTLVNIDTGKTYVKAVRSSGEGLVVTGIPFGTYRASVSLNGKPLQVALWGPGLSDTFGASVVHDFTMGYMGNQMQVQVKP</sequence>
<dbReference type="Proteomes" id="UP000633219">
    <property type="component" value="Unassembled WGS sequence"/>
</dbReference>
<keyword evidence="3" id="KW-1185">Reference proteome</keyword>
<dbReference type="RefSeq" id="WP_201661143.1">
    <property type="nucleotide sequence ID" value="NZ_JAEQNC010000010.1"/>
</dbReference>
<dbReference type="GO" id="GO:0004180">
    <property type="term" value="F:carboxypeptidase activity"/>
    <property type="evidence" value="ECO:0007669"/>
    <property type="project" value="UniProtKB-KW"/>
</dbReference>
<feature type="signal peptide" evidence="1">
    <location>
        <begin position="1"/>
        <end position="23"/>
    </location>
</feature>
<proteinExistence type="predicted"/>
<dbReference type="Gene3D" id="2.60.40.1120">
    <property type="entry name" value="Carboxypeptidase-like, regulatory domain"/>
    <property type="match status" value="1"/>
</dbReference>
<dbReference type="InterPro" id="IPR008969">
    <property type="entry name" value="CarboxyPept-like_regulatory"/>
</dbReference>
<dbReference type="AlphaFoldDB" id="A0A937CNK9"/>
<dbReference type="EMBL" id="JAEQNC010000010">
    <property type="protein sequence ID" value="MBL0373866.1"/>
    <property type="molecule type" value="Genomic_DNA"/>
</dbReference>
<gene>
    <name evidence="2" type="ORF">JJB09_17725</name>
</gene>
<organism evidence="2 3">
    <name type="scientific">Rhizobium setariae</name>
    <dbReference type="NCBI Taxonomy" id="2801340"/>
    <lineage>
        <taxon>Bacteria</taxon>
        <taxon>Pseudomonadati</taxon>
        <taxon>Pseudomonadota</taxon>
        <taxon>Alphaproteobacteria</taxon>
        <taxon>Hyphomicrobiales</taxon>
        <taxon>Rhizobiaceae</taxon>
        <taxon>Rhizobium/Agrobacterium group</taxon>
        <taxon>Rhizobium</taxon>
    </lineage>
</organism>
<dbReference type="SUPFAM" id="SSF49464">
    <property type="entry name" value="Carboxypeptidase regulatory domain-like"/>
    <property type="match status" value="1"/>
</dbReference>